<dbReference type="AlphaFoldDB" id="A0A1H1VF51"/>
<evidence type="ECO:0000313" key="6">
    <source>
        <dbReference type="Proteomes" id="UP000181956"/>
    </source>
</evidence>
<dbReference type="PROSITE" id="PS50932">
    <property type="entry name" value="HTH_LACI_2"/>
    <property type="match status" value="1"/>
</dbReference>
<keyword evidence="6" id="KW-1185">Reference proteome</keyword>
<dbReference type="Proteomes" id="UP000181956">
    <property type="component" value="Chromosome I"/>
</dbReference>
<dbReference type="Pfam" id="PF00356">
    <property type="entry name" value="LacI"/>
    <property type="match status" value="1"/>
</dbReference>
<evidence type="ECO:0000256" key="2">
    <source>
        <dbReference type="ARBA" id="ARBA00023125"/>
    </source>
</evidence>
<dbReference type="InterPro" id="IPR000843">
    <property type="entry name" value="HTH_LacI"/>
</dbReference>
<keyword evidence="2 5" id="KW-0238">DNA-binding</keyword>
<dbReference type="EMBL" id="LT629742">
    <property type="protein sequence ID" value="SDS83036.1"/>
    <property type="molecule type" value="Genomic_DNA"/>
</dbReference>
<evidence type="ECO:0000256" key="3">
    <source>
        <dbReference type="ARBA" id="ARBA00023163"/>
    </source>
</evidence>
<dbReference type="CDD" id="cd06267">
    <property type="entry name" value="PBP1_LacI_sugar_binding-like"/>
    <property type="match status" value="1"/>
</dbReference>
<dbReference type="InterPro" id="IPR010982">
    <property type="entry name" value="Lambda_DNA-bd_dom_sf"/>
</dbReference>
<sequence>MSIMGFQAIPLCKTCHVSEQAEQPWRPTAKDVAAFAGLSRSTVSQILNGHGDRFHAETQQRVAQAAAELNYRPSRAGRALLTGLSEMVIVVVPNATFGRHLQDAVDRIAGVTSIHGKSVVVRYSGDDPAATLTAVLDLRPAVVVDLGVFSSSERRRIAAAGTTIYPELTAESGVEQPSEMVGRLQVSHLLRHGHRRVVIALLADERSDPYGPSRVAGATAECLSRGLPPPDVVSIPLRREGAREALEPLLRESDEPVAVCCYNDDVGLAVLAVAHDLGFAVPEQISVIGVDNSEVGQLVEHPLSTISVDMPSIVASFFAEVPSDNRFDRFVTIVPGATT</sequence>
<evidence type="ECO:0000259" key="4">
    <source>
        <dbReference type="PROSITE" id="PS50932"/>
    </source>
</evidence>
<keyword evidence="3" id="KW-0804">Transcription</keyword>
<dbReference type="SUPFAM" id="SSF53822">
    <property type="entry name" value="Periplasmic binding protein-like I"/>
    <property type="match status" value="1"/>
</dbReference>
<dbReference type="SUPFAM" id="SSF47413">
    <property type="entry name" value="lambda repressor-like DNA-binding domains"/>
    <property type="match status" value="1"/>
</dbReference>
<dbReference type="GO" id="GO:0000976">
    <property type="term" value="F:transcription cis-regulatory region binding"/>
    <property type="evidence" value="ECO:0007669"/>
    <property type="project" value="TreeGrafter"/>
</dbReference>
<keyword evidence="1" id="KW-0805">Transcription regulation</keyword>
<gene>
    <name evidence="5" type="ORF">SAMN04489834_2242</name>
</gene>
<dbReference type="PANTHER" id="PTHR30146:SF153">
    <property type="entry name" value="LACTOSE OPERON REPRESSOR"/>
    <property type="match status" value="1"/>
</dbReference>
<proteinExistence type="predicted"/>
<dbReference type="CDD" id="cd01392">
    <property type="entry name" value="HTH_LacI"/>
    <property type="match status" value="1"/>
</dbReference>
<protein>
    <submittedName>
        <fullName evidence="5">DNA-binding transcriptional regulator, LacI/PurR family</fullName>
    </submittedName>
</protein>
<evidence type="ECO:0000313" key="5">
    <source>
        <dbReference type="EMBL" id="SDS83036.1"/>
    </source>
</evidence>
<dbReference type="SMART" id="SM00354">
    <property type="entry name" value="HTH_LACI"/>
    <property type="match status" value="1"/>
</dbReference>
<evidence type="ECO:0000256" key="1">
    <source>
        <dbReference type="ARBA" id="ARBA00023015"/>
    </source>
</evidence>
<name>A0A1H1VF51_9MICO</name>
<accession>A0A1H1VF51</accession>
<reference evidence="6" key="1">
    <citation type="submission" date="2016-10" db="EMBL/GenBank/DDBJ databases">
        <authorList>
            <person name="Varghese N."/>
            <person name="Submissions S."/>
        </authorList>
    </citation>
    <scope>NUCLEOTIDE SEQUENCE [LARGE SCALE GENOMIC DNA]</scope>
    <source>
        <strain evidence="6">DSM 21772</strain>
    </source>
</reference>
<dbReference type="Gene3D" id="1.10.260.40">
    <property type="entry name" value="lambda repressor-like DNA-binding domains"/>
    <property type="match status" value="1"/>
</dbReference>
<dbReference type="InterPro" id="IPR028082">
    <property type="entry name" value="Peripla_BP_I"/>
</dbReference>
<feature type="domain" description="HTH lacI-type" evidence="4">
    <location>
        <begin position="27"/>
        <end position="82"/>
    </location>
</feature>
<dbReference type="Gene3D" id="3.40.50.2300">
    <property type="match status" value="2"/>
</dbReference>
<dbReference type="STRING" id="412690.SAMN04489834_2242"/>
<dbReference type="Pfam" id="PF13377">
    <property type="entry name" value="Peripla_BP_3"/>
    <property type="match status" value="1"/>
</dbReference>
<dbReference type="InterPro" id="IPR046335">
    <property type="entry name" value="LacI/GalR-like_sensor"/>
</dbReference>
<organism evidence="5 6">
    <name type="scientific">Microterricola viridarii</name>
    <dbReference type="NCBI Taxonomy" id="412690"/>
    <lineage>
        <taxon>Bacteria</taxon>
        <taxon>Bacillati</taxon>
        <taxon>Actinomycetota</taxon>
        <taxon>Actinomycetes</taxon>
        <taxon>Micrococcales</taxon>
        <taxon>Microbacteriaceae</taxon>
        <taxon>Microterricola</taxon>
    </lineage>
</organism>
<dbReference type="PANTHER" id="PTHR30146">
    <property type="entry name" value="LACI-RELATED TRANSCRIPTIONAL REPRESSOR"/>
    <property type="match status" value="1"/>
</dbReference>
<dbReference type="GO" id="GO:0003700">
    <property type="term" value="F:DNA-binding transcription factor activity"/>
    <property type="evidence" value="ECO:0007669"/>
    <property type="project" value="TreeGrafter"/>
</dbReference>